<dbReference type="InterPro" id="IPR024755">
    <property type="entry name" value="cpYpsA"/>
</dbReference>
<dbReference type="SUPFAM" id="SSF102405">
    <property type="entry name" value="MCP/YpsA-like"/>
    <property type="match status" value="1"/>
</dbReference>
<name>A0AAU8LWT5_9BACT</name>
<reference evidence="1" key="1">
    <citation type="journal article" date="2024" name="Syst. Appl. Microbiol.">
        <title>First single-strain enrichments of Electrothrix cable bacteria, description of E. aestuarii sp. nov. and E. rattekaaiensis sp. nov., and proposal of a cable bacteria taxonomy following the rules of the SeqCode.</title>
        <authorList>
            <person name="Plum-Jensen L.E."/>
            <person name="Schramm A."/>
            <person name="Marshall I.P.G."/>
        </authorList>
    </citation>
    <scope>NUCLEOTIDE SEQUENCE</scope>
    <source>
        <strain evidence="1">Rat1</strain>
    </source>
</reference>
<sequence>MIKIISGGQTGADQGALDAAIQRDIPHGGWLPKGRATEEGPLGREYRLQELNSHRYRDRTEKNVKDSDGTLIVSYGPLTGGSALTEALAIRHDRPCLHLNMDYFTLDDAVKTVDKWLQKHAIKILNVAGPRASSDERIYETVRGIVLALNLEAD</sequence>
<dbReference type="KEGG" id="eaj:Q3M24_02520"/>
<dbReference type="Pfam" id="PF12694">
    <property type="entry name" value="cpYpsA"/>
    <property type="match status" value="1"/>
</dbReference>
<accession>A0AAU8LWT5</accession>
<organism evidence="1">
    <name type="scientific">Candidatus Electrothrix aestuarii</name>
    <dbReference type="NCBI Taxonomy" id="3062594"/>
    <lineage>
        <taxon>Bacteria</taxon>
        <taxon>Pseudomonadati</taxon>
        <taxon>Thermodesulfobacteriota</taxon>
        <taxon>Desulfobulbia</taxon>
        <taxon>Desulfobulbales</taxon>
        <taxon>Desulfobulbaceae</taxon>
        <taxon>Candidatus Electrothrix</taxon>
    </lineage>
</organism>
<proteinExistence type="predicted"/>
<evidence type="ECO:0000313" key="1">
    <source>
        <dbReference type="EMBL" id="XCN73646.1"/>
    </source>
</evidence>
<gene>
    <name evidence="1" type="ORF">Q3M24_02520</name>
</gene>
<protein>
    <submittedName>
        <fullName evidence="1">Molybdenum carrier protein</fullName>
    </submittedName>
</protein>
<dbReference type="Gene3D" id="3.40.50.450">
    <property type="match status" value="1"/>
</dbReference>
<dbReference type="AlphaFoldDB" id="A0AAU8LWT5"/>
<reference evidence="1" key="2">
    <citation type="submission" date="2024-06" db="EMBL/GenBank/DDBJ databases">
        <authorList>
            <person name="Plum-Jensen L.E."/>
            <person name="Schramm A."/>
            <person name="Marshall I.P.G."/>
        </authorList>
    </citation>
    <scope>NUCLEOTIDE SEQUENCE</scope>
    <source>
        <strain evidence="1">Rat1</strain>
    </source>
</reference>
<dbReference type="EMBL" id="CP159373">
    <property type="protein sequence ID" value="XCN73646.1"/>
    <property type="molecule type" value="Genomic_DNA"/>
</dbReference>